<name>A0A835I125_9MAGN</name>
<evidence type="ECO:0000256" key="3">
    <source>
        <dbReference type="ARBA" id="ARBA00022737"/>
    </source>
</evidence>
<protein>
    <recommendedName>
        <fullName evidence="7">Ankyrin repeat domain-containing protein</fullName>
    </recommendedName>
</protein>
<dbReference type="GO" id="GO:0005783">
    <property type="term" value="C:endoplasmic reticulum"/>
    <property type="evidence" value="ECO:0007669"/>
    <property type="project" value="UniProtKB-SubCell"/>
</dbReference>
<organism evidence="8 9">
    <name type="scientific">Coptis chinensis</name>
    <dbReference type="NCBI Taxonomy" id="261450"/>
    <lineage>
        <taxon>Eukaryota</taxon>
        <taxon>Viridiplantae</taxon>
        <taxon>Streptophyta</taxon>
        <taxon>Embryophyta</taxon>
        <taxon>Tracheophyta</taxon>
        <taxon>Spermatophyta</taxon>
        <taxon>Magnoliopsida</taxon>
        <taxon>Ranunculales</taxon>
        <taxon>Ranunculaceae</taxon>
        <taxon>Coptidoideae</taxon>
        <taxon>Coptis</taxon>
    </lineage>
</organism>
<dbReference type="AlphaFoldDB" id="A0A835I125"/>
<dbReference type="PANTHER" id="PTHR12447">
    <property type="entry name" value="ANKYRIN REPEAT DOMAIN-CONTAINING PROTEIN 13"/>
    <property type="match status" value="1"/>
</dbReference>
<comment type="subcellular location">
    <subcellularLocation>
        <location evidence="2">Endomembrane system</location>
    </subcellularLocation>
    <subcellularLocation>
        <location evidence="1">Endoplasmic reticulum</location>
    </subcellularLocation>
</comment>
<feature type="domain" description="Ankyrin repeat" evidence="7">
    <location>
        <begin position="53"/>
        <end position="110"/>
    </location>
</feature>
<evidence type="ECO:0000259" key="7">
    <source>
        <dbReference type="Pfam" id="PF11904"/>
    </source>
</evidence>
<keyword evidence="3" id="KW-0677">Repeat</keyword>
<dbReference type="Pfam" id="PF11904">
    <property type="entry name" value="ANKRD13_C"/>
    <property type="match status" value="1"/>
</dbReference>
<accession>A0A835I125</accession>
<keyword evidence="4" id="KW-0256">Endoplasmic reticulum</keyword>
<sequence length="122" mass="14029">MVSPPTHDCIFSEAIRDFYMEITFHFRELTIPFIGRLPHRHLSHLEAWFEFTADMTFAGFDGFRQIGLDQTFLFLGDGIDSHNGTRSLAPCSLIVLSHKEKEITNALEGALGHDQRVRLHMR</sequence>
<dbReference type="OrthoDB" id="1585644at2759"/>
<dbReference type="EMBL" id="JADFTS010000004">
    <property type="protein sequence ID" value="KAF9610640.1"/>
    <property type="molecule type" value="Genomic_DNA"/>
</dbReference>
<dbReference type="InterPro" id="IPR055285">
    <property type="entry name" value="ANKRD13_C"/>
</dbReference>
<evidence type="ECO:0000256" key="6">
    <source>
        <dbReference type="ARBA" id="ARBA00023136"/>
    </source>
</evidence>
<evidence type="ECO:0000256" key="4">
    <source>
        <dbReference type="ARBA" id="ARBA00022824"/>
    </source>
</evidence>
<keyword evidence="6" id="KW-0472">Membrane</keyword>
<evidence type="ECO:0000256" key="5">
    <source>
        <dbReference type="ARBA" id="ARBA00023043"/>
    </source>
</evidence>
<evidence type="ECO:0000256" key="1">
    <source>
        <dbReference type="ARBA" id="ARBA00004240"/>
    </source>
</evidence>
<gene>
    <name evidence="8" type="ORF">IFM89_023896</name>
</gene>
<evidence type="ECO:0000256" key="2">
    <source>
        <dbReference type="ARBA" id="ARBA00004308"/>
    </source>
</evidence>
<dbReference type="InterPro" id="IPR021832">
    <property type="entry name" value="ANKRD13"/>
</dbReference>
<comment type="caution">
    <text evidence="8">The sequence shown here is derived from an EMBL/GenBank/DDBJ whole genome shotgun (WGS) entry which is preliminary data.</text>
</comment>
<keyword evidence="9" id="KW-1185">Reference proteome</keyword>
<proteinExistence type="predicted"/>
<dbReference type="Proteomes" id="UP000631114">
    <property type="component" value="Unassembled WGS sequence"/>
</dbReference>
<evidence type="ECO:0000313" key="9">
    <source>
        <dbReference type="Proteomes" id="UP000631114"/>
    </source>
</evidence>
<evidence type="ECO:0000313" key="8">
    <source>
        <dbReference type="EMBL" id="KAF9610640.1"/>
    </source>
</evidence>
<keyword evidence="5" id="KW-0040">ANK repeat</keyword>
<dbReference type="PANTHER" id="PTHR12447:SF25">
    <property type="entry name" value="ANKYRIN REPEAT DOMAIN-CONTAINING PROTEIN 13C"/>
    <property type="match status" value="1"/>
</dbReference>
<reference evidence="8 9" key="1">
    <citation type="submission" date="2020-10" db="EMBL/GenBank/DDBJ databases">
        <title>The Coptis chinensis genome and diversification of protoberbering-type alkaloids.</title>
        <authorList>
            <person name="Wang B."/>
            <person name="Shu S."/>
            <person name="Song C."/>
            <person name="Liu Y."/>
        </authorList>
    </citation>
    <scope>NUCLEOTIDE SEQUENCE [LARGE SCALE GENOMIC DNA]</scope>
    <source>
        <strain evidence="8">HL-2020</strain>
        <tissue evidence="8">Leaf</tissue>
    </source>
</reference>